<dbReference type="AlphaFoldDB" id="A0AAV8U1X1"/>
<feature type="transmembrane region" description="Helical" evidence="15">
    <location>
        <begin position="126"/>
        <end position="150"/>
    </location>
</feature>
<evidence type="ECO:0000313" key="18">
    <source>
        <dbReference type="Proteomes" id="UP001159364"/>
    </source>
</evidence>
<evidence type="ECO:0000256" key="11">
    <source>
        <dbReference type="ARBA" id="ARBA00023065"/>
    </source>
</evidence>
<dbReference type="PANTHER" id="PTHR11972">
    <property type="entry name" value="NADPH OXIDASE"/>
    <property type="match status" value="1"/>
</dbReference>
<comment type="subcellular location">
    <subcellularLocation>
        <location evidence="2">Membrane</location>
        <topology evidence="2">Multi-pass membrane protein</topology>
    </subcellularLocation>
</comment>
<keyword evidence="7" id="KW-0249">Electron transport</keyword>
<gene>
    <name evidence="17" type="ORF">K2173_028365</name>
</gene>
<dbReference type="PROSITE" id="PS51384">
    <property type="entry name" value="FAD_FR"/>
    <property type="match status" value="1"/>
</dbReference>
<dbReference type="InterPro" id="IPR013121">
    <property type="entry name" value="Fe_red_NAD-bd_6"/>
</dbReference>
<feature type="transmembrane region" description="Helical" evidence="15">
    <location>
        <begin position="20"/>
        <end position="46"/>
    </location>
</feature>
<keyword evidence="18" id="KW-1185">Reference proteome</keyword>
<evidence type="ECO:0000256" key="1">
    <source>
        <dbReference type="ARBA" id="ARBA00001974"/>
    </source>
</evidence>
<evidence type="ECO:0000256" key="4">
    <source>
        <dbReference type="ARBA" id="ARBA00022448"/>
    </source>
</evidence>
<feature type="transmembrane region" description="Helical" evidence="15">
    <location>
        <begin position="67"/>
        <end position="88"/>
    </location>
</feature>
<feature type="transmembrane region" description="Helical" evidence="15">
    <location>
        <begin position="285"/>
        <end position="314"/>
    </location>
</feature>
<keyword evidence="5 15" id="KW-0812">Transmembrane</keyword>
<accession>A0AAV8U1X1</accession>
<comment type="caution">
    <text evidence="17">The sequence shown here is derived from an EMBL/GenBank/DDBJ whole genome shotgun (WGS) entry which is preliminary data.</text>
</comment>
<feature type="transmembrane region" description="Helical" evidence="15">
    <location>
        <begin position="209"/>
        <end position="233"/>
    </location>
</feature>
<dbReference type="InterPro" id="IPR013130">
    <property type="entry name" value="Fe3_Rdtase_TM_dom"/>
</dbReference>
<dbReference type="EC" id="1.16.1.7" evidence="14"/>
<dbReference type="GO" id="GO:0006811">
    <property type="term" value="P:monoatomic ion transport"/>
    <property type="evidence" value="ECO:0007669"/>
    <property type="project" value="UniProtKB-KW"/>
</dbReference>
<evidence type="ECO:0000313" key="17">
    <source>
        <dbReference type="EMBL" id="KAJ8773188.1"/>
    </source>
</evidence>
<comment type="catalytic activity">
    <reaction evidence="13">
        <text>2 a Fe(II)-siderophore + NAD(+) + H(+) = 2 a Fe(III)-siderophore + NADH</text>
        <dbReference type="Rhea" id="RHEA:15061"/>
        <dbReference type="Rhea" id="RHEA-COMP:11342"/>
        <dbReference type="Rhea" id="RHEA-COMP:11344"/>
        <dbReference type="ChEBI" id="CHEBI:15378"/>
        <dbReference type="ChEBI" id="CHEBI:29033"/>
        <dbReference type="ChEBI" id="CHEBI:29034"/>
        <dbReference type="ChEBI" id="CHEBI:57540"/>
        <dbReference type="ChEBI" id="CHEBI:57945"/>
        <dbReference type="EC" id="1.16.1.7"/>
    </reaction>
</comment>
<dbReference type="GO" id="GO:0140618">
    <property type="term" value="F:ferric-chelate reductase (NADH) activity"/>
    <property type="evidence" value="ECO:0007669"/>
    <property type="project" value="UniProtKB-EC"/>
</dbReference>
<dbReference type="Pfam" id="PF08022">
    <property type="entry name" value="FAD_binding_8"/>
    <property type="match status" value="1"/>
</dbReference>
<dbReference type="GO" id="GO:0046872">
    <property type="term" value="F:metal ion binding"/>
    <property type="evidence" value="ECO:0007669"/>
    <property type="project" value="UniProtKB-KW"/>
</dbReference>
<dbReference type="FunFam" id="3.40.50.80:FF:000039">
    <property type="entry name" value="Ferric reduction oxidase 3"/>
    <property type="match status" value="1"/>
</dbReference>
<keyword evidence="12 15" id="KW-0472">Membrane</keyword>
<evidence type="ECO:0000256" key="14">
    <source>
        <dbReference type="ARBA" id="ARBA00066905"/>
    </source>
</evidence>
<sequence>MAGTDVNDASVAAIRSVRSGIILLVSVIFLGYLMIWMMMPTNTYYLQWFPEISRKTSSKYLGGQGSYTLIFTFPVLFIATIACTYLHLGKKIPHDSFSEHGPSASGWWKRIALVKGPLGIVSWTELSFLVMFLALLVWSFAYYLHGMFAYITQEASREGLQVWEAKLRSVGLTLGLVGYISLAFLFFPVTRGSSVLQFMGLTSESSIKYHIWLGHITMALFTAHGFCYIIFWIKTHQISQMLKWDKYLVSNVAGEIALFAGLIMWATSLKRIRRKLFELFFYSHYLYIVFVVFFVFHVGFSDSCIILPGFYLFLIDRYLRFLQSQQKVGLVSARVLPCETVELNISKFQGLSYTCMSSIFINVPSISRLQWHPFTVTSNSNTDPDKLSIVIKSEGSWSSKLYQILSSPSPTDHLEISLEGPYGPASTHFMRHDLLVMVCGGSGITPFISIIREISYAANTNPDRTLPRILLICAFRKYVDITMLELLLPLQSTNLDISRLNLQIEAYITREKEINPDKHLQTKTIWFKQNSSDASVSAILGPNSWLWLGAIISASFIIYLLGIGILTRYYIFPLDHNTNMIYPAAPKSVLNMLALCLSIIVVASVGFIWNKKHLAGEMRQIQEVGSKPFNTGKDLESNEQSCLQATKVHFGERPNLKKLLSQCEGKSIGVLVSGPKRMRQEVAQLCSSGVQENLHFESISFSW</sequence>
<dbReference type="CDD" id="cd06186">
    <property type="entry name" value="NOX_Duox_like_FAD_NADP"/>
    <property type="match status" value="1"/>
</dbReference>
<dbReference type="Gene3D" id="3.40.50.80">
    <property type="entry name" value="Nucleotide-binding domain of ferredoxin-NADP reductase (FNR) module"/>
    <property type="match status" value="2"/>
</dbReference>
<evidence type="ECO:0000256" key="7">
    <source>
        <dbReference type="ARBA" id="ARBA00022982"/>
    </source>
</evidence>
<dbReference type="SFLD" id="SFLDG01168">
    <property type="entry name" value="Ferric_reductase_subgroup_(FRE"/>
    <property type="match status" value="1"/>
</dbReference>
<evidence type="ECO:0000256" key="12">
    <source>
        <dbReference type="ARBA" id="ARBA00023136"/>
    </source>
</evidence>
<keyword evidence="9" id="KW-0560">Oxidoreductase</keyword>
<dbReference type="Pfam" id="PF08030">
    <property type="entry name" value="NAD_binding_6"/>
    <property type="match status" value="1"/>
</dbReference>
<name>A0AAV8U1X1_9ROSI</name>
<organism evidence="17 18">
    <name type="scientific">Erythroxylum novogranatense</name>
    <dbReference type="NCBI Taxonomy" id="1862640"/>
    <lineage>
        <taxon>Eukaryota</taxon>
        <taxon>Viridiplantae</taxon>
        <taxon>Streptophyta</taxon>
        <taxon>Embryophyta</taxon>
        <taxon>Tracheophyta</taxon>
        <taxon>Spermatophyta</taxon>
        <taxon>Magnoliopsida</taxon>
        <taxon>eudicotyledons</taxon>
        <taxon>Gunneridae</taxon>
        <taxon>Pentapetalae</taxon>
        <taxon>rosids</taxon>
        <taxon>fabids</taxon>
        <taxon>Malpighiales</taxon>
        <taxon>Erythroxylaceae</taxon>
        <taxon>Erythroxylum</taxon>
    </lineage>
</organism>
<keyword evidence="11" id="KW-0406">Ion transport</keyword>
<dbReference type="InterPro" id="IPR017927">
    <property type="entry name" value="FAD-bd_FR_type"/>
</dbReference>
<evidence type="ECO:0000256" key="5">
    <source>
        <dbReference type="ARBA" id="ARBA00022692"/>
    </source>
</evidence>
<protein>
    <recommendedName>
        <fullName evidence="14">ferric-chelate reductase (NADH)</fullName>
        <ecNumber evidence="14">1.16.1.7</ecNumber>
    </recommendedName>
</protein>
<keyword evidence="8 15" id="KW-1133">Transmembrane helix</keyword>
<feature type="transmembrane region" description="Helical" evidence="15">
    <location>
        <begin position="589"/>
        <end position="609"/>
    </location>
</feature>
<proteinExistence type="inferred from homology"/>
<dbReference type="SFLD" id="SFLDS00052">
    <property type="entry name" value="Ferric_Reductase_Domain"/>
    <property type="match status" value="1"/>
</dbReference>
<dbReference type="SUPFAM" id="SSF52343">
    <property type="entry name" value="Ferredoxin reductase-like, C-terminal NADP-linked domain"/>
    <property type="match status" value="1"/>
</dbReference>
<evidence type="ECO:0000256" key="3">
    <source>
        <dbReference type="ARBA" id="ARBA00006278"/>
    </source>
</evidence>
<dbReference type="EMBL" id="JAIWQS010000002">
    <property type="protein sequence ID" value="KAJ8773188.1"/>
    <property type="molecule type" value="Genomic_DNA"/>
</dbReference>
<dbReference type="InterPro" id="IPR039261">
    <property type="entry name" value="FNR_nucleotide-bd"/>
</dbReference>
<evidence type="ECO:0000256" key="2">
    <source>
        <dbReference type="ARBA" id="ARBA00004141"/>
    </source>
</evidence>
<keyword evidence="4" id="KW-0813">Transport</keyword>
<feature type="transmembrane region" description="Helical" evidence="15">
    <location>
        <begin position="170"/>
        <end position="189"/>
    </location>
</feature>
<reference evidence="17 18" key="1">
    <citation type="submission" date="2021-09" db="EMBL/GenBank/DDBJ databases">
        <title>Genomic insights and catalytic innovation underlie evolution of tropane alkaloids biosynthesis.</title>
        <authorList>
            <person name="Wang Y.-J."/>
            <person name="Tian T."/>
            <person name="Huang J.-P."/>
            <person name="Huang S.-X."/>
        </authorList>
    </citation>
    <scope>NUCLEOTIDE SEQUENCE [LARGE SCALE GENOMIC DNA]</scope>
    <source>
        <strain evidence="17">KIB-2018</strain>
        <tissue evidence="17">Leaf</tissue>
    </source>
</reference>
<keyword evidence="6" id="KW-0479">Metal-binding</keyword>
<feature type="transmembrane region" description="Helical" evidence="15">
    <location>
        <begin position="245"/>
        <end position="265"/>
    </location>
</feature>
<evidence type="ECO:0000256" key="6">
    <source>
        <dbReference type="ARBA" id="ARBA00022723"/>
    </source>
</evidence>
<feature type="domain" description="FAD-binding FR-type" evidence="16">
    <location>
        <begin position="323"/>
        <end position="428"/>
    </location>
</feature>
<evidence type="ECO:0000256" key="13">
    <source>
        <dbReference type="ARBA" id="ARBA00050970"/>
    </source>
</evidence>
<evidence type="ECO:0000256" key="15">
    <source>
        <dbReference type="SAM" id="Phobius"/>
    </source>
</evidence>
<keyword evidence="10" id="KW-0408">Iron</keyword>
<evidence type="ECO:0000256" key="10">
    <source>
        <dbReference type="ARBA" id="ARBA00023004"/>
    </source>
</evidence>
<dbReference type="GO" id="GO:0005886">
    <property type="term" value="C:plasma membrane"/>
    <property type="evidence" value="ECO:0007669"/>
    <property type="project" value="TreeGrafter"/>
</dbReference>
<comment type="cofactor">
    <cofactor evidence="1">
        <name>FAD</name>
        <dbReference type="ChEBI" id="CHEBI:57692"/>
    </cofactor>
</comment>
<comment type="similarity">
    <text evidence="3">Belongs to the ferric reductase (FRE) family.</text>
</comment>
<dbReference type="PANTHER" id="PTHR11972:SF196">
    <property type="entry name" value="FAD-BINDING FR-TYPE DOMAIN-CONTAINING PROTEIN"/>
    <property type="match status" value="1"/>
</dbReference>
<evidence type="ECO:0000256" key="8">
    <source>
        <dbReference type="ARBA" id="ARBA00022989"/>
    </source>
</evidence>
<dbReference type="InterPro" id="IPR050369">
    <property type="entry name" value="RBOH/FRE"/>
</dbReference>
<feature type="transmembrane region" description="Helical" evidence="15">
    <location>
        <begin position="545"/>
        <end position="569"/>
    </location>
</feature>
<evidence type="ECO:0000259" key="16">
    <source>
        <dbReference type="PROSITE" id="PS51384"/>
    </source>
</evidence>
<dbReference type="Pfam" id="PF01794">
    <property type="entry name" value="Ferric_reduct"/>
    <property type="match status" value="1"/>
</dbReference>
<dbReference type="InterPro" id="IPR013112">
    <property type="entry name" value="FAD-bd_8"/>
</dbReference>
<dbReference type="Proteomes" id="UP001159364">
    <property type="component" value="Linkage Group LG02"/>
</dbReference>
<evidence type="ECO:0000256" key="9">
    <source>
        <dbReference type="ARBA" id="ARBA00023002"/>
    </source>
</evidence>